<organism evidence="2 3">
    <name type="scientific">Reticulomyxa filosa</name>
    <dbReference type="NCBI Taxonomy" id="46433"/>
    <lineage>
        <taxon>Eukaryota</taxon>
        <taxon>Sar</taxon>
        <taxon>Rhizaria</taxon>
        <taxon>Retaria</taxon>
        <taxon>Foraminifera</taxon>
        <taxon>Monothalamids</taxon>
        <taxon>Reticulomyxidae</taxon>
        <taxon>Reticulomyxa</taxon>
    </lineage>
</organism>
<keyword evidence="1" id="KW-1133">Transmembrane helix</keyword>
<comment type="caution">
    <text evidence="2">The sequence shown here is derived from an EMBL/GenBank/DDBJ whole genome shotgun (WGS) entry which is preliminary data.</text>
</comment>
<dbReference type="SUPFAM" id="SSF53067">
    <property type="entry name" value="Actin-like ATPase domain"/>
    <property type="match status" value="1"/>
</dbReference>
<keyword evidence="1" id="KW-0812">Transmembrane</keyword>
<accession>X6NUR8</accession>
<sequence length="480" mass="55854">MQHIEICFEPIAAAFAVVSQSKSKDSDEAKRLKFHKGFEKIYVYVYMEQIVLLDMGGGTVDAACLTFVDEERMAETHHREGLNIGGITVDLAFEALLSKIFGESIIRKFQEKKRKSQQNKRNSESWLEQRNEFWRAKHSLPPREQWNVRLSRNFKSYLQSTFGTLAAVGDALQTYSKTNSKSKLVGESFLELSYETWLFLHEQVLHDICEFVSKLLDHERVKPKVLIVTGGFSNCPYIVPRLEKLISERKAPLKIYRPSNPHESVVLGSVLWAVNQKDLSSLRAPSTLGWGVDQIWYPGDPDDDHKISSLESSTGYIRKRCFYTIIRRDEKYDDGKTHRFETINNKLKQEHKEVYTLPRRQKFVEFELYKSKHKDVQYCDDRAKCQLLKKFKMFFEHPFSEQVDFEITIILRNDRVQLSYKHPDTGHPQFAQVKFDGGSTDDTIKIGPFVISFFVYCALLIFGLIEQTVTFLKNLERLKD</sequence>
<keyword evidence="3" id="KW-1185">Reference proteome</keyword>
<dbReference type="Gene3D" id="3.30.420.40">
    <property type="match status" value="2"/>
</dbReference>
<dbReference type="PANTHER" id="PTHR14187">
    <property type="entry name" value="ALPHA KINASE/ELONGATION FACTOR 2 KINASE"/>
    <property type="match status" value="1"/>
</dbReference>
<protein>
    <submittedName>
        <fullName evidence="2">Uncharacterized protein</fullName>
    </submittedName>
</protein>
<keyword evidence="1" id="KW-0472">Membrane</keyword>
<dbReference type="EMBL" id="ASPP01005996">
    <property type="protein sequence ID" value="ETO29539.1"/>
    <property type="molecule type" value="Genomic_DNA"/>
</dbReference>
<gene>
    <name evidence="2" type="ORF">RFI_07578</name>
</gene>
<name>X6NUR8_RETFI</name>
<dbReference type="PANTHER" id="PTHR14187:SF5">
    <property type="entry name" value="HEAT SHOCK 70 KDA PROTEIN 12A"/>
    <property type="match status" value="1"/>
</dbReference>
<proteinExistence type="predicted"/>
<feature type="transmembrane region" description="Helical" evidence="1">
    <location>
        <begin position="446"/>
        <end position="465"/>
    </location>
</feature>
<dbReference type="AlphaFoldDB" id="X6NUR8"/>
<dbReference type="OrthoDB" id="2963168at2759"/>
<reference evidence="2 3" key="1">
    <citation type="journal article" date="2013" name="Curr. Biol.">
        <title>The Genome of the Foraminiferan Reticulomyxa filosa.</title>
        <authorList>
            <person name="Glockner G."/>
            <person name="Hulsmann N."/>
            <person name="Schleicher M."/>
            <person name="Noegel A.A."/>
            <person name="Eichinger L."/>
            <person name="Gallinger C."/>
            <person name="Pawlowski J."/>
            <person name="Sierra R."/>
            <person name="Euteneuer U."/>
            <person name="Pillet L."/>
            <person name="Moustafa A."/>
            <person name="Platzer M."/>
            <person name="Groth M."/>
            <person name="Szafranski K."/>
            <person name="Schliwa M."/>
        </authorList>
    </citation>
    <scope>NUCLEOTIDE SEQUENCE [LARGE SCALE GENOMIC DNA]</scope>
</reference>
<dbReference type="Gene3D" id="3.90.640.10">
    <property type="entry name" value="Actin, Chain A, domain 4"/>
    <property type="match status" value="1"/>
</dbReference>
<evidence type="ECO:0000313" key="3">
    <source>
        <dbReference type="Proteomes" id="UP000023152"/>
    </source>
</evidence>
<evidence type="ECO:0000313" key="2">
    <source>
        <dbReference type="EMBL" id="ETO29539.1"/>
    </source>
</evidence>
<dbReference type="InterPro" id="IPR043129">
    <property type="entry name" value="ATPase_NBD"/>
</dbReference>
<dbReference type="Proteomes" id="UP000023152">
    <property type="component" value="Unassembled WGS sequence"/>
</dbReference>
<evidence type="ECO:0000256" key="1">
    <source>
        <dbReference type="SAM" id="Phobius"/>
    </source>
</evidence>